<evidence type="ECO:0000313" key="2">
    <source>
        <dbReference type="Proteomes" id="UP000199308"/>
    </source>
</evidence>
<dbReference type="RefSeq" id="WP_093331061.1">
    <property type="nucleotide sequence ID" value="NZ_AP027363.1"/>
</dbReference>
<dbReference type="Proteomes" id="UP000199308">
    <property type="component" value="Unassembled WGS sequence"/>
</dbReference>
<sequence length="131" mass="14975">MLKEGTYKLNVTDNILFVEARGPFDEDVVKQFSQEAQSSAHQFNGRRWGSIVTYYGKGIFTPDAEEALISLTKHRVEHGMVANASILLETNHGDLQQMQLQRVYQACNVQFHTFCDKQSATDWMQTFLAKK</sequence>
<evidence type="ECO:0008006" key="3">
    <source>
        <dbReference type="Google" id="ProtNLM"/>
    </source>
</evidence>
<evidence type="ECO:0000313" key="1">
    <source>
        <dbReference type="EMBL" id="SET72279.1"/>
    </source>
</evidence>
<organism evidence="1 2">
    <name type="scientific">Thalassotalea agarivorans</name>
    <name type="common">Thalassomonas agarivorans</name>
    <dbReference type="NCBI Taxonomy" id="349064"/>
    <lineage>
        <taxon>Bacteria</taxon>
        <taxon>Pseudomonadati</taxon>
        <taxon>Pseudomonadota</taxon>
        <taxon>Gammaproteobacteria</taxon>
        <taxon>Alteromonadales</taxon>
        <taxon>Colwelliaceae</taxon>
        <taxon>Thalassotalea</taxon>
    </lineage>
</organism>
<proteinExistence type="predicted"/>
<dbReference type="STRING" id="349064.SAMN05660429_02511"/>
<protein>
    <recommendedName>
        <fullName evidence="3">SpoIIAA-like</fullName>
    </recommendedName>
</protein>
<gene>
    <name evidence="1" type="ORF">SAMN05660429_02511</name>
</gene>
<name>A0A1I0GMS3_THASX</name>
<dbReference type="OrthoDB" id="6335299at2"/>
<dbReference type="AlphaFoldDB" id="A0A1I0GMS3"/>
<reference evidence="1 2" key="1">
    <citation type="submission" date="2016-10" db="EMBL/GenBank/DDBJ databases">
        <authorList>
            <person name="de Groot N.N."/>
        </authorList>
    </citation>
    <scope>NUCLEOTIDE SEQUENCE [LARGE SCALE GENOMIC DNA]</scope>
    <source>
        <strain evidence="1 2">DSM 19706</strain>
    </source>
</reference>
<accession>A0A1I0GMS3</accession>
<keyword evidence="2" id="KW-1185">Reference proteome</keyword>
<dbReference type="EMBL" id="FOHK01000012">
    <property type="protein sequence ID" value="SET72279.1"/>
    <property type="molecule type" value="Genomic_DNA"/>
</dbReference>